<evidence type="ECO:0000313" key="8">
    <source>
        <dbReference type="Proteomes" id="UP001063166"/>
    </source>
</evidence>
<dbReference type="GO" id="GO:0030272">
    <property type="term" value="F:5-formyltetrahydrofolate cyclo-ligase activity"/>
    <property type="evidence" value="ECO:0007669"/>
    <property type="project" value="UniProtKB-EC"/>
</dbReference>
<dbReference type="InterPro" id="IPR037171">
    <property type="entry name" value="NagB/RpiA_transferase-like"/>
</dbReference>
<keyword evidence="7" id="KW-0808">Transferase</keyword>
<comment type="cofactor">
    <cofactor evidence="6">
        <name>Mg(2+)</name>
        <dbReference type="ChEBI" id="CHEBI:18420"/>
    </cofactor>
</comment>
<dbReference type="NCBIfam" id="TIGR02727">
    <property type="entry name" value="MTHFS_bact"/>
    <property type="match status" value="1"/>
</dbReference>
<dbReference type="OrthoDB" id="2015992at2759"/>
<dbReference type="SUPFAM" id="SSF100950">
    <property type="entry name" value="NagB/RpiA/CoA transferase-like"/>
    <property type="match status" value="1"/>
</dbReference>
<dbReference type="InterPro" id="IPR024185">
    <property type="entry name" value="FTHF_cligase-like_sf"/>
</dbReference>
<dbReference type="EC" id="6.3.3.2" evidence="5 6"/>
<dbReference type="EMBL" id="BRPK01000011">
    <property type="protein sequence ID" value="GLB42341.1"/>
    <property type="molecule type" value="Genomic_DNA"/>
</dbReference>
<dbReference type="AlphaFoldDB" id="A0A9P3UTN5"/>
<accession>A0A9P3UTN5</accession>
<dbReference type="GO" id="GO:0009396">
    <property type="term" value="P:folic acid-containing compound biosynthetic process"/>
    <property type="evidence" value="ECO:0007669"/>
    <property type="project" value="TreeGrafter"/>
</dbReference>
<organism evidence="7 8">
    <name type="scientific">Lyophyllum shimeji</name>
    <name type="common">Hon-shimeji</name>
    <name type="synonym">Tricholoma shimeji</name>
    <dbReference type="NCBI Taxonomy" id="47721"/>
    <lineage>
        <taxon>Eukaryota</taxon>
        <taxon>Fungi</taxon>
        <taxon>Dikarya</taxon>
        <taxon>Basidiomycota</taxon>
        <taxon>Agaricomycotina</taxon>
        <taxon>Agaricomycetes</taxon>
        <taxon>Agaricomycetidae</taxon>
        <taxon>Agaricales</taxon>
        <taxon>Tricholomatineae</taxon>
        <taxon>Lyophyllaceae</taxon>
        <taxon>Lyophyllum</taxon>
    </lineage>
</organism>
<evidence type="ECO:0000256" key="3">
    <source>
        <dbReference type="ARBA" id="ARBA00022840"/>
    </source>
</evidence>
<evidence type="ECO:0000256" key="5">
    <source>
        <dbReference type="ARBA" id="ARBA00038966"/>
    </source>
</evidence>
<evidence type="ECO:0000313" key="7">
    <source>
        <dbReference type="EMBL" id="GLB42341.1"/>
    </source>
</evidence>
<dbReference type="PANTHER" id="PTHR23407">
    <property type="entry name" value="ATPASE INHIBITOR/5-FORMYLTETRAHYDROFOLATE CYCLO-LIGASE"/>
    <property type="match status" value="1"/>
</dbReference>
<dbReference type="Gene3D" id="3.40.50.10420">
    <property type="entry name" value="NagB/RpiA/CoA transferase-like"/>
    <property type="match status" value="1"/>
</dbReference>
<dbReference type="PANTHER" id="PTHR23407:SF1">
    <property type="entry name" value="5-FORMYLTETRAHYDROFOLATE CYCLO-LIGASE"/>
    <property type="match status" value="1"/>
</dbReference>
<protein>
    <recommendedName>
        <fullName evidence="5 6">5-formyltetrahydrofolate cyclo-ligase</fullName>
        <ecNumber evidence="5 6">6.3.3.2</ecNumber>
    </recommendedName>
</protein>
<name>A0A9P3UTN5_LYOSH</name>
<keyword evidence="3 6" id="KW-0067">ATP-binding</keyword>
<dbReference type="InterPro" id="IPR002698">
    <property type="entry name" value="FTHF_cligase"/>
</dbReference>
<evidence type="ECO:0000256" key="4">
    <source>
        <dbReference type="ARBA" id="ARBA00036539"/>
    </source>
</evidence>
<keyword evidence="8" id="KW-1185">Reference proteome</keyword>
<comment type="similarity">
    <text evidence="1 6">Belongs to the 5-formyltetrahydrofolate cyclo-ligase family.</text>
</comment>
<dbReference type="Proteomes" id="UP001063166">
    <property type="component" value="Unassembled WGS sequence"/>
</dbReference>
<dbReference type="GO" id="GO:0016740">
    <property type="term" value="F:transferase activity"/>
    <property type="evidence" value="ECO:0007669"/>
    <property type="project" value="UniProtKB-KW"/>
</dbReference>
<comment type="catalytic activity">
    <reaction evidence="4 6">
        <text>(6S)-5-formyl-5,6,7,8-tetrahydrofolate + ATP = (6R)-5,10-methenyltetrahydrofolate + ADP + phosphate</text>
        <dbReference type="Rhea" id="RHEA:10488"/>
        <dbReference type="ChEBI" id="CHEBI:30616"/>
        <dbReference type="ChEBI" id="CHEBI:43474"/>
        <dbReference type="ChEBI" id="CHEBI:57455"/>
        <dbReference type="ChEBI" id="CHEBI:57457"/>
        <dbReference type="ChEBI" id="CHEBI:456216"/>
        <dbReference type="EC" id="6.3.3.2"/>
    </reaction>
</comment>
<dbReference type="GO" id="GO:0046872">
    <property type="term" value="F:metal ion binding"/>
    <property type="evidence" value="ECO:0007669"/>
    <property type="project" value="UniProtKB-KW"/>
</dbReference>
<evidence type="ECO:0000256" key="2">
    <source>
        <dbReference type="ARBA" id="ARBA00022741"/>
    </source>
</evidence>
<evidence type="ECO:0000256" key="6">
    <source>
        <dbReference type="RuleBase" id="RU361279"/>
    </source>
</evidence>
<sequence length="255" mass="28423">MNWSPLDFKGKVVVVKSTRNRCLLWLASKPLYTLKTMASVLNSLKAQKRAIRKAVSSTLQLLPASSIEEQSRAVVARILELPSFQKSRSVSCYLSMPGGELDTSSLVLEILARGKELYIPKILTKEGRMDFLKVYGTEDLKTLPSGVWGIKEPDLQWQGSPRQSALDQNSDALDLILLPGVAFDRSLSRLGHGKGYYDRFIHSYSATGKPRPLLVALALREQVLDDSAILMEDHDWKMDLVVTPDEVLGQVPKPM</sequence>
<reference evidence="7" key="1">
    <citation type="submission" date="2022-07" db="EMBL/GenBank/DDBJ databases">
        <title>The genome of Lyophyllum shimeji provides insight into the initial evolution of ectomycorrhizal fungal genome.</title>
        <authorList>
            <person name="Kobayashi Y."/>
            <person name="Shibata T."/>
            <person name="Hirakawa H."/>
            <person name="Shigenobu S."/>
            <person name="Nishiyama T."/>
            <person name="Yamada A."/>
            <person name="Hasebe M."/>
            <person name="Kawaguchi M."/>
        </authorList>
    </citation>
    <scope>NUCLEOTIDE SEQUENCE</scope>
    <source>
        <strain evidence="7">AT787</strain>
    </source>
</reference>
<keyword evidence="2 6" id="KW-0547">Nucleotide-binding</keyword>
<gene>
    <name evidence="7" type="ORF">LshimejAT787_1103560</name>
</gene>
<dbReference type="GO" id="GO:0005524">
    <property type="term" value="F:ATP binding"/>
    <property type="evidence" value="ECO:0007669"/>
    <property type="project" value="UniProtKB-KW"/>
</dbReference>
<evidence type="ECO:0000256" key="1">
    <source>
        <dbReference type="ARBA" id="ARBA00010638"/>
    </source>
</evidence>
<dbReference type="Pfam" id="PF01812">
    <property type="entry name" value="5-FTHF_cyc-lig"/>
    <property type="match status" value="1"/>
</dbReference>
<dbReference type="GO" id="GO:0035999">
    <property type="term" value="P:tetrahydrofolate interconversion"/>
    <property type="evidence" value="ECO:0007669"/>
    <property type="project" value="TreeGrafter"/>
</dbReference>
<keyword evidence="6" id="KW-0479">Metal-binding</keyword>
<keyword evidence="6" id="KW-0460">Magnesium</keyword>
<comment type="caution">
    <text evidence="7">The sequence shown here is derived from an EMBL/GenBank/DDBJ whole genome shotgun (WGS) entry which is preliminary data.</text>
</comment>
<dbReference type="GO" id="GO:0005739">
    <property type="term" value="C:mitochondrion"/>
    <property type="evidence" value="ECO:0007669"/>
    <property type="project" value="TreeGrafter"/>
</dbReference>
<proteinExistence type="inferred from homology"/>